<comment type="caution">
    <text evidence="3">The sequence shown here is derived from an EMBL/GenBank/DDBJ whole genome shotgun (WGS) entry which is preliminary data.</text>
</comment>
<dbReference type="InterPro" id="IPR014202">
    <property type="entry name" value="Spore_II_R"/>
</dbReference>
<dbReference type="EMBL" id="JARMAB010000008">
    <property type="protein sequence ID" value="MED1202909.1"/>
    <property type="molecule type" value="Genomic_DNA"/>
</dbReference>
<feature type="compositionally biased region" description="Low complexity" evidence="1">
    <location>
        <begin position="196"/>
        <end position="208"/>
    </location>
</feature>
<evidence type="ECO:0000313" key="3">
    <source>
        <dbReference type="EMBL" id="MED1202909.1"/>
    </source>
</evidence>
<keyword evidence="2" id="KW-1133">Transmembrane helix</keyword>
<feature type="region of interest" description="Disordered" evidence="1">
    <location>
        <begin position="174"/>
        <end position="244"/>
    </location>
</feature>
<organism evidence="3 4">
    <name type="scientific">Heyndrickxia acidicola</name>
    <dbReference type="NCBI Taxonomy" id="209389"/>
    <lineage>
        <taxon>Bacteria</taxon>
        <taxon>Bacillati</taxon>
        <taxon>Bacillota</taxon>
        <taxon>Bacilli</taxon>
        <taxon>Bacillales</taxon>
        <taxon>Bacillaceae</taxon>
        <taxon>Heyndrickxia</taxon>
    </lineage>
</organism>
<reference evidence="3 4" key="1">
    <citation type="submission" date="2023-03" db="EMBL/GenBank/DDBJ databases">
        <title>Bacillus Genome Sequencing.</title>
        <authorList>
            <person name="Dunlap C."/>
        </authorList>
    </citation>
    <scope>NUCLEOTIDE SEQUENCE [LARGE SCALE GENOMIC DNA]</scope>
    <source>
        <strain evidence="3 4">B-23453</strain>
    </source>
</reference>
<sequence length="262" mass="29314">MQTKTLAWLYIIILSIGTILSLYIPKQEAAAKESIVIPHDAIRLRILANSDQDADQAVKEKIRDAVNLSIEKWVKDLTSKEKAKEVIVSHLPEIERIAKRVMAEQKMHQSVKVEFGQVQFPTKLYGDYLYPAGMYQAVLITLGKGEGANWWCVLYPPLCFLDFSNGVAVSKGFEDDEQSKQQAAPVKQASQKPKVKNPNKSAANNNQNKKTENASINKTPAVQPQSEPDTNAQASQVYAADSSDSQKVEVRFFIVDLFEKLF</sequence>
<gene>
    <name evidence="3" type="primary">spoIIR</name>
    <name evidence="3" type="ORF">P4T90_07350</name>
</gene>
<feature type="compositionally biased region" description="Polar residues" evidence="1">
    <location>
        <begin position="213"/>
        <end position="236"/>
    </location>
</feature>
<evidence type="ECO:0000256" key="1">
    <source>
        <dbReference type="SAM" id="MobiDB-lite"/>
    </source>
</evidence>
<name>A0ABU6ME23_9BACI</name>
<proteinExistence type="predicted"/>
<keyword evidence="2" id="KW-0472">Membrane</keyword>
<accession>A0ABU6ME23</accession>
<evidence type="ECO:0000256" key="2">
    <source>
        <dbReference type="SAM" id="Phobius"/>
    </source>
</evidence>
<protein>
    <submittedName>
        <fullName evidence="3">Stage II sporulation protein R</fullName>
    </submittedName>
</protein>
<evidence type="ECO:0000313" key="4">
    <source>
        <dbReference type="Proteomes" id="UP001341444"/>
    </source>
</evidence>
<keyword evidence="4" id="KW-1185">Reference proteome</keyword>
<keyword evidence="2" id="KW-0812">Transmembrane</keyword>
<dbReference type="Proteomes" id="UP001341444">
    <property type="component" value="Unassembled WGS sequence"/>
</dbReference>
<dbReference type="RefSeq" id="WP_066270563.1">
    <property type="nucleotide sequence ID" value="NZ_JARMAB010000008.1"/>
</dbReference>
<dbReference type="NCBIfam" id="TIGR02837">
    <property type="entry name" value="spore_II_R"/>
    <property type="match status" value="1"/>
</dbReference>
<dbReference type="Pfam" id="PF09551">
    <property type="entry name" value="Spore_II_R"/>
    <property type="match status" value="1"/>
</dbReference>
<feature type="transmembrane region" description="Helical" evidence="2">
    <location>
        <begin position="6"/>
        <end position="24"/>
    </location>
</feature>